<dbReference type="EMBL" id="KB822714">
    <property type="protein sequence ID" value="ETN44542.1"/>
    <property type="molecule type" value="Genomic_DNA"/>
</dbReference>
<feature type="region of interest" description="Disordered" evidence="1">
    <location>
        <begin position="204"/>
        <end position="238"/>
    </location>
</feature>
<keyword evidence="2" id="KW-0732">Signal</keyword>
<sequence>MRAICPSLILLCAATATAAQRQEHQDSTLGGINEEDNNVFAEHYGLGADSGYEYEGFVPEQGTGEAYAGEEGQRYEDGSGSGAVDISSANSFGVRSEGVGDGRVVEGGEQDQDGQEAEDEDDVEGKGDAGAYGMPPKRFFVRSFHPDRGEMPFGGEELDGMLGNLGSVEELEDDGDDLADGSGEVLPVIQFERRQSADEVFEEHYINDDEADGHVDEEEDMDEEEEHLDDEDVDDENV</sequence>
<reference evidence="3 4" key="1">
    <citation type="submission" date="2013-03" db="EMBL/GenBank/DDBJ databases">
        <title>The Genome Sequence of Phialophora europaea CBS 101466.</title>
        <authorList>
            <consortium name="The Broad Institute Genomics Platform"/>
            <person name="Cuomo C."/>
            <person name="de Hoog S."/>
            <person name="Gorbushina A."/>
            <person name="Walker B."/>
            <person name="Young S.K."/>
            <person name="Zeng Q."/>
            <person name="Gargeya S."/>
            <person name="Fitzgerald M."/>
            <person name="Haas B."/>
            <person name="Abouelleil A."/>
            <person name="Allen A.W."/>
            <person name="Alvarado L."/>
            <person name="Arachchi H.M."/>
            <person name="Berlin A.M."/>
            <person name="Chapman S.B."/>
            <person name="Gainer-Dewar J."/>
            <person name="Goldberg J."/>
            <person name="Griggs A."/>
            <person name="Gujja S."/>
            <person name="Hansen M."/>
            <person name="Howarth C."/>
            <person name="Imamovic A."/>
            <person name="Ireland A."/>
            <person name="Larimer J."/>
            <person name="McCowan C."/>
            <person name="Murphy C."/>
            <person name="Pearson M."/>
            <person name="Poon T.W."/>
            <person name="Priest M."/>
            <person name="Roberts A."/>
            <person name="Saif S."/>
            <person name="Shea T."/>
            <person name="Sisk P."/>
            <person name="Sykes S."/>
            <person name="Wortman J."/>
            <person name="Nusbaum C."/>
            <person name="Birren B."/>
        </authorList>
    </citation>
    <scope>NUCLEOTIDE SEQUENCE [LARGE SCALE GENOMIC DNA]</scope>
    <source>
        <strain evidence="3 4">CBS 101466</strain>
    </source>
</reference>
<keyword evidence="4" id="KW-1185">Reference proteome</keyword>
<feature type="chain" id="PRO_5004824347" evidence="2">
    <location>
        <begin position="20"/>
        <end position="238"/>
    </location>
</feature>
<feature type="region of interest" description="Disordered" evidence="1">
    <location>
        <begin position="63"/>
        <end position="157"/>
    </location>
</feature>
<dbReference type="GeneID" id="19977551"/>
<proteinExistence type="predicted"/>
<feature type="compositionally biased region" description="Acidic residues" evidence="1">
    <location>
        <begin position="208"/>
        <end position="238"/>
    </location>
</feature>
<dbReference type="VEuPathDB" id="FungiDB:HMPREF1541_10212"/>
<gene>
    <name evidence="3" type="ORF">HMPREF1541_10212</name>
</gene>
<evidence type="ECO:0000256" key="2">
    <source>
        <dbReference type="SAM" id="SignalP"/>
    </source>
</evidence>
<protein>
    <submittedName>
        <fullName evidence="3">Uncharacterized protein</fullName>
    </submittedName>
</protein>
<dbReference type="AlphaFoldDB" id="W2S779"/>
<evidence type="ECO:0000256" key="1">
    <source>
        <dbReference type="SAM" id="MobiDB-lite"/>
    </source>
</evidence>
<feature type="compositionally biased region" description="Acidic residues" evidence="1">
    <location>
        <begin position="108"/>
        <end position="123"/>
    </location>
</feature>
<feature type="signal peptide" evidence="2">
    <location>
        <begin position="1"/>
        <end position="19"/>
    </location>
</feature>
<evidence type="ECO:0000313" key="3">
    <source>
        <dbReference type="EMBL" id="ETN44542.1"/>
    </source>
</evidence>
<accession>W2S779</accession>
<organism evidence="3 4">
    <name type="scientific">Cyphellophora europaea (strain CBS 101466)</name>
    <name type="common">Phialophora europaea</name>
    <dbReference type="NCBI Taxonomy" id="1220924"/>
    <lineage>
        <taxon>Eukaryota</taxon>
        <taxon>Fungi</taxon>
        <taxon>Dikarya</taxon>
        <taxon>Ascomycota</taxon>
        <taxon>Pezizomycotina</taxon>
        <taxon>Eurotiomycetes</taxon>
        <taxon>Chaetothyriomycetidae</taxon>
        <taxon>Chaetothyriales</taxon>
        <taxon>Cyphellophoraceae</taxon>
        <taxon>Cyphellophora</taxon>
    </lineage>
</organism>
<dbReference type="HOGENOM" id="CLU_1165771_0_0_1"/>
<evidence type="ECO:0000313" key="4">
    <source>
        <dbReference type="Proteomes" id="UP000030752"/>
    </source>
</evidence>
<dbReference type="InParanoid" id="W2S779"/>
<name>W2S779_CYPE1</name>
<dbReference type="Proteomes" id="UP000030752">
    <property type="component" value="Unassembled WGS sequence"/>
</dbReference>
<dbReference type="RefSeq" id="XP_008713105.1">
    <property type="nucleotide sequence ID" value="XM_008714883.1"/>
</dbReference>